<evidence type="ECO:0000259" key="3">
    <source>
        <dbReference type="PROSITE" id="PS50158"/>
    </source>
</evidence>
<feature type="compositionally biased region" description="Basic and acidic residues" evidence="2">
    <location>
        <begin position="74"/>
        <end position="84"/>
    </location>
</feature>
<keyword evidence="1" id="KW-0862">Zinc</keyword>
<feature type="domain" description="CCHC-type" evidence="3">
    <location>
        <begin position="9"/>
        <end position="23"/>
    </location>
</feature>
<dbReference type="HOGENOM" id="CLU_1848644_0_0_1"/>
<evidence type="ECO:0000313" key="5">
    <source>
        <dbReference type="Proteomes" id="UP000011115"/>
    </source>
</evidence>
<dbReference type="GO" id="GO:0008270">
    <property type="term" value="F:zinc ion binding"/>
    <property type="evidence" value="ECO:0007669"/>
    <property type="project" value="UniProtKB-KW"/>
</dbReference>
<dbReference type="EnsemblPlants" id="PGSC0003DMT400089375">
    <property type="protein sequence ID" value="PGSC0003DMT400089375"/>
    <property type="gene ID" value="PGSC0003DMG400038946"/>
</dbReference>
<proteinExistence type="predicted"/>
<protein>
    <recommendedName>
        <fullName evidence="3">CCHC-type domain-containing protein</fullName>
    </recommendedName>
</protein>
<sequence>MYEGENILCKSCGKLGHTQAACPFYPLPPKPPDNSTGDMTQQKSIGNVTADREWRTMYLRVLESTRKHRYIAKEQVRKDGERMRRTGVPDALRGTGRQPSIFTEQVGALWLVRHPRALHSRTALGRAGWRDSPPPSPSV</sequence>
<dbReference type="PROSITE" id="PS50158">
    <property type="entry name" value="ZF_CCHC"/>
    <property type="match status" value="1"/>
</dbReference>
<keyword evidence="1" id="KW-0479">Metal-binding</keyword>
<dbReference type="Proteomes" id="UP000011115">
    <property type="component" value="Unassembled WGS sequence"/>
</dbReference>
<dbReference type="GO" id="GO:0003676">
    <property type="term" value="F:nucleic acid binding"/>
    <property type="evidence" value="ECO:0007669"/>
    <property type="project" value="InterPro"/>
</dbReference>
<dbReference type="AlphaFoldDB" id="M1DI14"/>
<keyword evidence="5" id="KW-1185">Reference proteome</keyword>
<keyword evidence="1" id="KW-0863">Zinc-finger</keyword>
<organism evidence="4 5">
    <name type="scientific">Solanum tuberosum</name>
    <name type="common">Potato</name>
    <dbReference type="NCBI Taxonomy" id="4113"/>
    <lineage>
        <taxon>Eukaryota</taxon>
        <taxon>Viridiplantae</taxon>
        <taxon>Streptophyta</taxon>
        <taxon>Embryophyta</taxon>
        <taxon>Tracheophyta</taxon>
        <taxon>Spermatophyta</taxon>
        <taxon>Magnoliopsida</taxon>
        <taxon>eudicotyledons</taxon>
        <taxon>Gunneridae</taxon>
        <taxon>Pentapetalae</taxon>
        <taxon>asterids</taxon>
        <taxon>lamiids</taxon>
        <taxon>Solanales</taxon>
        <taxon>Solanaceae</taxon>
        <taxon>Solanoideae</taxon>
        <taxon>Solaneae</taxon>
        <taxon>Solanum</taxon>
    </lineage>
</organism>
<accession>M1DI14</accession>
<evidence type="ECO:0000313" key="4">
    <source>
        <dbReference type="EnsemblPlants" id="PGSC0003DMT400089375"/>
    </source>
</evidence>
<evidence type="ECO:0000256" key="1">
    <source>
        <dbReference type="PROSITE-ProRule" id="PRU00047"/>
    </source>
</evidence>
<dbReference type="InterPro" id="IPR001878">
    <property type="entry name" value="Znf_CCHC"/>
</dbReference>
<dbReference type="PaxDb" id="4113-PGSC0003DMT400089375"/>
<evidence type="ECO:0000256" key="2">
    <source>
        <dbReference type="SAM" id="MobiDB-lite"/>
    </source>
</evidence>
<reference evidence="5" key="1">
    <citation type="journal article" date="2011" name="Nature">
        <title>Genome sequence and analysis of the tuber crop potato.</title>
        <authorList>
            <consortium name="The Potato Genome Sequencing Consortium"/>
        </authorList>
    </citation>
    <scope>NUCLEOTIDE SEQUENCE [LARGE SCALE GENOMIC DNA]</scope>
    <source>
        <strain evidence="5">cv. DM1-3 516 R44</strain>
    </source>
</reference>
<feature type="region of interest" description="Disordered" evidence="2">
    <location>
        <begin position="74"/>
        <end position="98"/>
    </location>
</feature>
<dbReference type="InParanoid" id="M1DI14"/>
<dbReference type="Gramene" id="PGSC0003DMT400089375">
    <property type="protein sequence ID" value="PGSC0003DMT400089375"/>
    <property type="gene ID" value="PGSC0003DMG400038946"/>
</dbReference>
<reference evidence="4" key="2">
    <citation type="submission" date="2015-06" db="UniProtKB">
        <authorList>
            <consortium name="EnsemblPlants"/>
        </authorList>
    </citation>
    <scope>IDENTIFICATION</scope>
    <source>
        <strain evidence="4">DM1-3 516 R44</strain>
    </source>
</reference>
<name>M1DI14_SOLTU</name>